<dbReference type="EMBL" id="VYUA01000001">
    <property type="protein sequence ID" value="KAB2594250.1"/>
    <property type="molecule type" value="Genomic_DNA"/>
</dbReference>
<gene>
    <name evidence="1" type="ORF">F5983_00435</name>
</gene>
<dbReference type="Proteomes" id="UP000326907">
    <property type="component" value="Unassembled WGS sequence"/>
</dbReference>
<accession>A0A5N5EZA2</accession>
<comment type="caution">
    <text evidence="1">The sequence shown here is derived from an EMBL/GenBank/DDBJ whole genome shotgun (WGS) entry which is preliminary data.</text>
</comment>
<evidence type="ECO:0000313" key="2">
    <source>
        <dbReference type="Proteomes" id="UP000326907"/>
    </source>
</evidence>
<organism evidence="1 2">
    <name type="scientific">Streptomyces arboris</name>
    <dbReference type="NCBI Taxonomy" id="2600619"/>
    <lineage>
        <taxon>Bacteria</taxon>
        <taxon>Bacillati</taxon>
        <taxon>Actinomycetota</taxon>
        <taxon>Actinomycetes</taxon>
        <taxon>Kitasatosporales</taxon>
        <taxon>Streptomycetaceae</taxon>
        <taxon>Streptomyces</taxon>
    </lineage>
</organism>
<protein>
    <submittedName>
        <fullName evidence="1">Uncharacterized protein</fullName>
    </submittedName>
</protein>
<name>A0A5N5EZA2_9ACTN</name>
<reference evidence="1 2" key="1">
    <citation type="submission" date="2019-09" db="EMBL/GenBank/DDBJ databases">
        <authorList>
            <person name="Liu P."/>
        </authorList>
    </citation>
    <scope>NUCLEOTIDE SEQUENCE [LARGE SCALE GENOMIC DNA]</scope>
    <source>
        <strain evidence="1 2">TRM68085</strain>
    </source>
</reference>
<evidence type="ECO:0000313" key="1">
    <source>
        <dbReference type="EMBL" id="KAB2594250.1"/>
    </source>
</evidence>
<proteinExistence type="predicted"/>
<sequence>MLQCTAVTEAPLSDVLTALVTMDGGPDDPSSVLASNHHLLCELGEHDTRTEHAALLSPAEVPHRPALWFFWTGGGAERLHRVVTVPWCPAVLRTFATDSVLQCAFFDRHTAPHSWTVTDPLGDLIAGPVTSGDITDDPRERPQP</sequence>
<dbReference type="AlphaFoldDB" id="A0A5N5EZA2"/>
<keyword evidence="2" id="KW-1185">Reference proteome</keyword>